<proteinExistence type="predicted"/>
<dbReference type="OrthoDB" id="5307922at2759"/>
<dbReference type="Gene3D" id="2.120.10.30">
    <property type="entry name" value="TolB, C-terminal domain"/>
    <property type="match status" value="1"/>
</dbReference>
<name>A0A0N1H0F7_9EURO</name>
<dbReference type="RefSeq" id="XP_017997160.1">
    <property type="nucleotide sequence ID" value="XM_018141493.1"/>
</dbReference>
<dbReference type="GeneID" id="28733373"/>
<dbReference type="InterPro" id="IPR051288">
    <property type="entry name" value="Serum_paraoxonase/arylesterase"/>
</dbReference>
<organism evidence="1 2">
    <name type="scientific">Cyphellophora attinorum</name>
    <dbReference type="NCBI Taxonomy" id="1664694"/>
    <lineage>
        <taxon>Eukaryota</taxon>
        <taxon>Fungi</taxon>
        <taxon>Dikarya</taxon>
        <taxon>Ascomycota</taxon>
        <taxon>Pezizomycotina</taxon>
        <taxon>Eurotiomycetes</taxon>
        <taxon>Chaetothyriomycetidae</taxon>
        <taxon>Chaetothyriales</taxon>
        <taxon>Cyphellophoraceae</taxon>
        <taxon>Cyphellophora</taxon>
    </lineage>
</organism>
<evidence type="ECO:0000313" key="2">
    <source>
        <dbReference type="Proteomes" id="UP000038010"/>
    </source>
</evidence>
<comment type="caution">
    <text evidence="1">The sequence shown here is derived from an EMBL/GenBank/DDBJ whole genome shotgun (WGS) entry which is preliminary data.</text>
</comment>
<dbReference type="VEuPathDB" id="FungiDB:AB675_1591"/>
<keyword evidence="2" id="KW-1185">Reference proteome</keyword>
<dbReference type="PANTHER" id="PTHR11799:SF20">
    <property type="entry name" value="SMP-30_GLUCONOLACTONASE_LRE-LIKE REGION DOMAIN-CONTAINING PROTEIN"/>
    <property type="match status" value="1"/>
</dbReference>
<gene>
    <name evidence="1" type="ORF">AB675_1591</name>
</gene>
<dbReference type="Proteomes" id="UP000038010">
    <property type="component" value="Unassembled WGS sequence"/>
</dbReference>
<dbReference type="PANTHER" id="PTHR11799">
    <property type="entry name" value="PARAOXONASE"/>
    <property type="match status" value="1"/>
</dbReference>
<evidence type="ECO:0000313" key="1">
    <source>
        <dbReference type="EMBL" id="KPI37197.1"/>
    </source>
</evidence>
<dbReference type="AlphaFoldDB" id="A0A0N1H0F7"/>
<protein>
    <recommendedName>
        <fullName evidence="3">Serum paraoxonase/arylesterase 2</fullName>
    </recommendedName>
</protein>
<accession>A0A0N1H0F7</accession>
<reference evidence="1 2" key="1">
    <citation type="submission" date="2015-06" db="EMBL/GenBank/DDBJ databases">
        <title>Draft genome of the ant-associated black yeast Phialophora attae CBS 131958.</title>
        <authorList>
            <person name="Moreno L.F."/>
            <person name="Stielow B.J."/>
            <person name="de Hoog S."/>
            <person name="Vicente V.A."/>
            <person name="Weiss V.A."/>
            <person name="de Vries M."/>
            <person name="Cruz L.M."/>
            <person name="Souza E.M."/>
        </authorList>
    </citation>
    <scope>NUCLEOTIDE SEQUENCE [LARGE SCALE GENOMIC DNA]</scope>
    <source>
        <strain evidence="1 2">CBS 131958</strain>
    </source>
</reference>
<dbReference type="EMBL" id="LFJN01000025">
    <property type="protein sequence ID" value="KPI37197.1"/>
    <property type="molecule type" value="Genomic_DNA"/>
</dbReference>
<dbReference type="InterPro" id="IPR011042">
    <property type="entry name" value="6-blade_b-propeller_TolB-like"/>
</dbReference>
<dbReference type="SUPFAM" id="SSF63829">
    <property type="entry name" value="Calcium-dependent phosphotriesterase"/>
    <property type="match status" value="1"/>
</dbReference>
<sequence length="447" mass="49505">MPSLTTWIGFTVLNLAILWQFLLKNIVFNSFGYGRVLQPLSDFPYTCRRVTDHNIAACEDAWIDDKSRQLFLACSNALGRKAWNPTMASYAADRRPQHDQVVVMSLDTPHPQDPQSFDYRILDFGDYTNAIGEKQLNLLGMTGRTLKDGTINLYFVSQAPTFDLTTQVPTDQAVTGHNATIEAFSMSPDSSTLKHLYTFYNPTNITTPNNVAVRPDDSIVITNDHGPYRSGLGHTLSTVLGTGSIAHCIPPPDKNSIAPCSLIAKSERHHFPNGLHVSPKDTLLYVPSSLTGEVSVYSSPFRYENIPQNGFRPFKDADHLHNTTQEHPIHKVGSIPLNMPLDNISEDSDGVMLVAGFPKLPQVEEHLKESTPIDGRSIAATILEIRRVGEPGKGFGMPKREWTVKKILEDPKGEILPMTTTAVRDAKTGRLFIMGVVSPWIAVCDPK</sequence>
<evidence type="ECO:0008006" key="3">
    <source>
        <dbReference type="Google" id="ProtNLM"/>
    </source>
</evidence>